<sequence length="94" mass="10303">MFDTAALGEADKTTCHGEQLARYGYPTFYVPQSEVCEERPDELVPGEEQDTFNTAMALFERGQPACQRTATGTALFKRRAAGRDHGDTVARACA</sequence>
<proteinExistence type="predicted"/>
<evidence type="ECO:0000313" key="1">
    <source>
        <dbReference type="EMBL" id="MBB6122259.1"/>
    </source>
</evidence>
<accession>A0A841ITM1</accession>
<dbReference type="AlphaFoldDB" id="A0A841ITM1"/>
<dbReference type="EMBL" id="JACHJO010000020">
    <property type="protein sequence ID" value="MBB6122259.1"/>
    <property type="molecule type" value="Genomic_DNA"/>
</dbReference>
<dbReference type="Proteomes" id="UP000536604">
    <property type="component" value="Unassembled WGS sequence"/>
</dbReference>
<comment type="caution">
    <text evidence="1">The sequence shown here is derived from an EMBL/GenBank/DDBJ whole genome shotgun (WGS) entry which is preliminary data.</text>
</comment>
<name>A0A841ITM1_9ACTN</name>
<protein>
    <submittedName>
        <fullName evidence="1">Uncharacterized protein</fullName>
    </submittedName>
</protein>
<evidence type="ECO:0000313" key="2">
    <source>
        <dbReference type="Proteomes" id="UP000536604"/>
    </source>
</evidence>
<gene>
    <name evidence="1" type="ORF">FHS13_004248</name>
</gene>
<keyword evidence="2" id="KW-1185">Reference proteome</keyword>
<reference evidence="1 2" key="1">
    <citation type="submission" date="2020-08" db="EMBL/GenBank/DDBJ databases">
        <title>Genomic Encyclopedia of Type Strains, Phase III (KMG-III): the genomes of soil and plant-associated and newly described type strains.</title>
        <authorList>
            <person name="Whitman W."/>
        </authorList>
    </citation>
    <scope>NUCLEOTIDE SEQUENCE [LARGE SCALE GENOMIC DNA]</scope>
    <source>
        <strain evidence="1 2">CECT 8712</strain>
    </source>
</reference>
<organism evidence="1 2">
    <name type="scientific">Nocardiopsis algeriensis</name>
    <dbReference type="NCBI Taxonomy" id="1478215"/>
    <lineage>
        <taxon>Bacteria</taxon>
        <taxon>Bacillati</taxon>
        <taxon>Actinomycetota</taxon>
        <taxon>Actinomycetes</taxon>
        <taxon>Streptosporangiales</taxon>
        <taxon>Nocardiopsidaceae</taxon>
        <taxon>Nocardiopsis</taxon>
    </lineage>
</organism>
<dbReference type="RefSeq" id="WP_184293687.1">
    <property type="nucleotide sequence ID" value="NZ_JACHJO010000020.1"/>
</dbReference>